<protein>
    <submittedName>
        <fullName evidence="2">Uncharacterized protein</fullName>
    </submittedName>
</protein>
<evidence type="ECO:0000256" key="1">
    <source>
        <dbReference type="SAM" id="MobiDB-lite"/>
    </source>
</evidence>
<dbReference type="AlphaFoldDB" id="A0AAW2VH85"/>
<comment type="caution">
    <text evidence="2">The sequence shown here is derived from an EMBL/GenBank/DDBJ whole genome shotgun (WGS) entry which is preliminary data.</text>
</comment>
<organism evidence="2">
    <name type="scientific">Sesamum latifolium</name>
    <dbReference type="NCBI Taxonomy" id="2727402"/>
    <lineage>
        <taxon>Eukaryota</taxon>
        <taxon>Viridiplantae</taxon>
        <taxon>Streptophyta</taxon>
        <taxon>Embryophyta</taxon>
        <taxon>Tracheophyta</taxon>
        <taxon>Spermatophyta</taxon>
        <taxon>Magnoliopsida</taxon>
        <taxon>eudicotyledons</taxon>
        <taxon>Gunneridae</taxon>
        <taxon>Pentapetalae</taxon>
        <taxon>asterids</taxon>
        <taxon>lamiids</taxon>
        <taxon>Lamiales</taxon>
        <taxon>Pedaliaceae</taxon>
        <taxon>Sesamum</taxon>
    </lineage>
</organism>
<gene>
    <name evidence="2" type="ORF">Slati_2944400</name>
</gene>
<feature type="region of interest" description="Disordered" evidence="1">
    <location>
        <begin position="156"/>
        <end position="177"/>
    </location>
</feature>
<evidence type="ECO:0000313" key="2">
    <source>
        <dbReference type="EMBL" id="KAL0427696.1"/>
    </source>
</evidence>
<reference evidence="2" key="1">
    <citation type="submission" date="2020-06" db="EMBL/GenBank/DDBJ databases">
        <authorList>
            <person name="Li T."/>
            <person name="Hu X."/>
            <person name="Zhang T."/>
            <person name="Song X."/>
            <person name="Zhang H."/>
            <person name="Dai N."/>
            <person name="Sheng W."/>
            <person name="Hou X."/>
            <person name="Wei L."/>
        </authorList>
    </citation>
    <scope>NUCLEOTIDE SEQUENCE</scope>
    <source>
        <strain evidence="2">KEN1</strain>
        <tissue evidence="2">Leaf</tissue>
    </source>
</reference>
<reference evidence="2" key="2">
    <citation type="journal article" date="2024" name="Plant">
        <title>Genomic evolution and insights into agronomic trait innovations of Sesamum species.</title>
        <authorList>
            <person name="Miao H."/>
            <person name="Wang L."/>
            <person name="Qu L."/>
            <person name="Liu H."/>
            <person name="Sun Y."/>
            <person name="Le M."/>
            <person name="Wang Q."/>
            <person name="Wei S."/>
            <person name="Zheng Y."/>
            <person name="Lin W."/>
            <person name="Duan Y."/>
            <person name="Cao H."/>
            <person name="Xiong S."/>
            <person name="Wang X."/>
            <person name="Wei L."/>
            <person name="Li C."/>
            <person name="Ma Q."/>
            <person name="Ju M."/>
            <person name="Zhao R."/>
            <person name="Li G."/>
            <person name="Mu C."/>
            <person name="Tian Q."/>
            <person name="Mei H."/>
            <person name="Zhang T."/>
            <person name="Gao T."/>
            <person name="Zhang H."/>
        </authorList>
    </citation>
    <scope>NUCLEOTIDE SEQUENCE</scope>
    <source>
        <strain evidence="2">KEN1</strain>
    </source>
</reference>
<feature type="compositionally biased region" description="Low complexity" evidence="1">
    <location>
        <begin position="10"/>
        <end position="19"/>
    </location>
</feature>
<sequence>MQNRTHQLGSSAGRVSSRRSTSDRWCVPRSNCDRTSYCYPDTDHASASCGRSYDRLPRHSTSSDTSTEETSPALLGAIQQIVSAATREQVEALAPARIATPSDVEALDEEPEEAVPVPAPPIIRRLDIPSMVPQEVPAHWLARLECLQKGLEDVQYQIGEPPGGETRDSLHGGGNGG</sequence>
<feature type="compositionally biased region" description="Low complexity" evidence="1">
    <location>
        <begin position="60"/>
        <end position="71"/>
    </location>
</feature>
<accession>A0AAW2VH85</accession>
<dbReference type="EMBL" id="JACGWN010000010">
    <property type="protein sequence ID" value="KAL0427696.1"/>
    <property type="molecule type" value="Genomic_DNA"/>
</dbReference>
<name>A0AAW2VH85_9LAMI</name>
<proteinExistence type="predicted"/>
<feature type="region of interest" description="Disordered" evidence="1">
    <location>
        <begin position="1"/>
        <end position="72"/>
    </location>
</feature>